<dbReference type="RefSeq" id="WP_128404656.1">
    <property type="nucleotide sequence ID" value="NZ_JAAXDN010000004.1"/>
</dbReference>
<name>A0A444HZE7_RHILE</name>
<sequence length="65" mass="7286">MLRAKVAPDHALYAQGYSYKLVAGRIHKIHAGTKIIHEHGKIGPLQPAFESFKGILRWLKGVLRP</sequence>
<reference evidence="1 2" key="1">
    <citation type="submission" date="2019-01" db="EMBL/GenBank/DDBJ databases">
        <title>RHIZO-ID as a novel technology for direct rhizobia identification.</title>
        <authorList>
            <person name="De Meyer S.E."/>
        </authorList>
    </citation>
    <scope>NUCLEOTIDE SEQUENCE [LARGE SCALE GENOMIC DNA]</scope>
    <source>
        <strain evidence="1 2">WSM448</strain>
    </source>
</reference>
<dbReference type="Proteomes" id="UP000283817">
    <property type="component" value="Unassembled WGS sequence"/>
</dbReference>
<organism evidence="1 2">
    <name type="scientific">Rhizobium leguminosarum</name>
    <dbReference type="NCBI Taxonomy" id="384"/>
    <lineage>
        <taxon>Bacteria</taxon>
        <taxon>Pseudomonadati</taxon>
        <taxon>Pseudomonadota</taxon>
        <taxon>Alphaproteobacteria</taxon>
        <taxon>Hyphomicrobiales</taxon>
        <taxon>Rhizobiaceae</taxon>
        <taxon>Rhizobium/Agrobacterium group</taxon>
        <taxon>Rhizobium</taxon>
    </lineage>
</organism>
<protein>
    <submittedName>
        <fullName evidence="1">Uncharacterized protein</fullName>
    </submittedName>
</protein>
<accession>A0A444HZE7</accession>
<dbReference type="AlphaFoldDB" id="A0A444HZE7"/>
<dbReference type="EMBL" id="SBHX01000040">
    <property type="protein sequence ID" value="RWX29777.1"/>
    <property type="molecule type" value="Genomic_DNA"/>
</dbReference>
<evidence type="ECO:0000313" key="2">
    <source>
        <dbReference type="Proteomes" id="UP000283817"/>
    </source>
</evidence>
<proteinExistence type="predicted"/>
<comment type="caution">
    <text evidence="1">The sequence shown here is derived from an EMBL/GenBank/DDBJ whole genome shotgun (WGS) entry which is preliminary data.</text>
</comment>
<evidence type="ECO:0000313" key="1">
    <source>
        <dbReference type="EMBL" id="RWX29777.1"/>
    </source>
</evidence>
<gene>
    <name evidence="1" type="ORF">EHI47_16535</name>
</gene>